<comment type="caution">
    <text evidence="4">The sequence shown here is derived from an EMBL/GenBank/DDBJ whole genome shotgun (WGS) entry which is preliminary data.</text>
</comment>
<organism evidence="4 5">
    <name type="scientific">Apiosordaria backusii</name>
    <dbReference type="NCBI Taxonomy" id="314023"/>
    <lineage>
        <taxon>Eukaryota</taxon>
        <taxon>Fungi</taxon>
        <taxon>Dikarya</taxon>
        <taxon>Ascomycota</taxon>
        <taxon>Pezizomycotina</taxon>
        <taxon>Sordariomycetes</taxon>
        <taxon>Sordariomycetidae</taxon>
        <taxon>Sordariales</taxon>
        <taxon>Lasiosphaeriaceae</taxon>
        <taxon>Apiosordaria</taxon>
    </lineage>
</organism>
<keyword evidence="2" id="KW-0677">Repeat</keyword>
<evidence type="ECO:0000256" key="1">
    <source>
        <dbReference type="ARBA" id="ARBA00022441"/>
    </source>
</evidence>
<protein>
    <recommendedName>
        <fullName evidence="6">Galactose oxidase</fullName>
    </recommendedName>
</protein>
<dbReference type="Gene3D" id="2.120.10.80">
    <property type="entry name" value="Kelch-type beta propeller"/>
    <property type="match status" value="2"/>
</dbReference>
<keyword evidence="3" id="KW-0732">Signal</keyword>
<evidence type="ECO:0000313" key="4">
    <source>
        <dbReference type="EMBL" id="KAK0739457.1"/>
    </source>
</evidence>
<feature type="signal peptide" evidence="3">
    <location>
        <begin position="1"/>
        <end position="32"/>
    </location>
</feature>
<keyword evidence="5" id="KW-1185">Reference proteome</keyword>
<dbReference type="EMBL" id="JAUKTV010000004">
    <property type="protein sequence ID" value="KAK0739457.1"/>
    <property type="molecule type" value="Genomic_DNA"/>
</dbReference>
<sequence>MPASSGRHRRSGVLRAILLGVGILQLNGIVEAQSLKTSDSPHPDKFVRRGLTRVARIGDYLYIEGGELTQLIGDQTKLEEGSQSTYLNSTLSIDMSKSWDASTVPIRIIDNKVSGKPPARSRPSVWVNQQDGSFYVWGGMVSYKKQRDMPRVPELYKFVADGSGGGKWSIETPSNPEFLRMVYLTEKAAFAATNEKAFVFGGVAGDWTDLTIGWGRTELVTGAIAFDMKTKTFEQIASDETSVGAVAEHIPNFSFGSSKQGVILVMGGCTPEKRLDGNGEIDYSKVECQSLNNLTIFDPETRQKHYQATTGPSPPTPREGFCVAGFSTKEGGYDMLLFGGENRVPETDFRYDDAWILSLPGFVWTKAPNMPAGRRAWHHCTPAGKRQVVSVGGTAPGWREPDIAPQGLLVFDMPSMTWKYDYDADAGDYESPAVIKEWYRNGSVSSHHTNTKKVSLTTNLDR</sequence>
<gene>
    <name evidence="4" type="ORF">B0T21DRAFT_382487</name>
</gene>
<evidence type="ECO:0000256" key="2">
    <source>
        <dbReference type="ARBA" id="ARBA00022737"/>
    </source>
</evidence>
<dbReference type="SUPFAM" id="SSF117281">
    <property type="entry name" value="Kelch motif"/>
    <property type="match status" value="2"/>
</dbReference>
<evidence type="ECO:0008006" key="6">
    <source>
        <dbReference type="Google" id="ProtNLM"/>
    </source>
</evidence>
<accession>A0AA40BS78</accession>
<dbReference type="Proteomes" id="UP001172159">
    <property type="component" value="Unassembled WGS sequence"/>
</dbReference>
<feature type="chain" id="PRO_5041357265" description="Galactose oxidase" evidence="3">
    <location>
        <begin position="33"/>
        <end position="462"/>
    </location>
</feature>
<reference evidence="4" key="1">
    <citation type="submission" date="2023-06" db="EMBL/GenBank/DDBJ databases">
        <title>Genome-scale phylogeny and comparative genomics of the fungal order Sordariales.</title>
        <authorList>
            <consortium name="Lawrence Berkeley National Laboratory"/>
            <person name="Hensen N."/>
            <person name="Bonometti L."/>
            <person name="Westerberg I."/>
            <person name="Brannstrom I.O."/>
            <person name="Guillou S."/>
            <person name="Cros-Aarteil S."/>
            <person name="Calhoun S."/>
            <person name="Haridas S."/>
            <person name="Kuo A."/>
            <person name="Mondo S."/>
            <person name="Pangilinan J."/>
            <person name="Riley R."/>
            <person name="Labutti K."/>
            <person name="Andreopoulos B."/>
            <person name="Lipzen A."/>
            <person name="Chen C."/>
            <person name="Yanf M."/>
            <person name="Daum C."/>
            <person name="Ng V."/>
            <person name="Clum A."/>
            <person name="Steindorff A."/>
            <person name="Ohm R."/>
            <person name="Martin F."/>
            <person name="Silar P."/>
            <person name="Natvig D."/>
            <person name="Lalanne C."/>
            <person name="Gautier V."/>
            <person name="Ament-Velasquez S.L."/>
            <person name="Kruys A."/>
            <person name="Hutchinson M.I."/>
            <person name="Powell A.J."/>
            <person name="Barry K."/>
            <person name="Miller A.N."/>
            <person name="Grigoriev I.V."/>
            <person name="Debuchy R."/>
            <person name="Gladieux P."/>
            <person name="Thoren M.H."/>
            <person name="Johannesson H."/>
        </authorList>
    </citation>
    <scope>NUCLEOTIDE SEQUENCE</scope>
    <source>
        <strain evidence="4">CBS 540.89</strain>
    </source>
</reference>
<dbReference type="PANTHER" id="PTHR46228">
    <property type="entry name" value="KELCH DOMAIN-CONTAINING PROTEIN"/>
    <property type="match status" value="1"/>
</dbReference>
<keyword evidence="1" id="KW-0880">Kelch repeat</keyword>
<dbReference type="InterPro" id="IPR015915">
    <property type="entry name" value="Kelch-typ_b-propeller"/>
</dbReference>
<dbReference type="AlphaFoldDB" id="A0AA40BS78"/>
<evidence type="ECO:0000313" key="5">
    <source>
        <dbReference type="Proteomes" id="UP001172159"/>
    </source>
</evidence>
<name>A0AA40BS78_9PEZI</name>
<dbReference type="PANTHER" id="PTHR46228:SF2">
    <property type="entry name" value="KELCH REPEAT PROTEIN (AFU_ORTHOLOGUE AFUA_4G14350)"/>
    <property type="match status" value="1"/>
</dbReference>
<proteinExistence type="predicted"/>
<evidence type="ECO:0000256" key="3">
    <source>
        <dbReference type="SAM" id="SignalP"/>
    </source>
</evidence>